<protein>
    <submittedName>
        <fullName evidence="2">Uncharacterized protein</fullName>
    </submittedName>
</protein>
<feature type="region of interest" description="Disordered" evidence="1">
    <location>
        <begin position="20"/>
        <end position="71"/>
    </location>
</feature>
<feature type="compositionally biased region" description="Basic and acidic residues" evidence="1">
    <location>
        <begin position="20"/>
        <end position="38"/>
    </location>
</feature>
<feature type="compositionally biased region" description="Low complexity" evidence="1">
    <location>
        <begin position="48"/>
        <end position="58"/>
    </location>
</feature>
<name>A0A4C1XYJ4_EUMVA</name>
<accession>A0A4C1XYJ4</accession>
<gene>
    <name evidence="2" type="ORF">EVAR_51822_1</name>
</gene>
<organism evidence="2 3">
    <name type="scientific">Eumeta variegata</name>
    <name type="common">Bagworm moth</name>
    <name type="synonym">Eumeta japonica</name>
    <dbReference type="NCBI Taxonomy" id="151549"/>
    <lineage>
        <taxon>Eukaryota</taxon>
        <taxon>Metazoa</taxon>
        <taxon>Ecdysozoa</taxon>
        <taxon>Arthropoda</taxon>
        <taxon>Hexapoda</taxon>
        <taxon>Insecta</taxon>
        <taxon>Pterygota</taxon>
        <taxon>Neoptera</taxon>
        <taxon>Endopterygota</taxon>
        <taxon>Lepidoptera</taxon>
        <taxon>Glossata</taxon>
        <taxon>Ditrysia</taxon>
        <taxon>Tineoidea</taxon>
        <taxon>Psychidae</taxon>
        <taxon>Oiketicinae</taxon>
        <taxon>Eumeta</taxon>
    </lineage>
</organism>
<sequence>MKKLFAPSFVEIGTVTGNKIRIENGTESRSESKAERGPKLRTGLMWKTSGETGSESSVTGGGIESGNGLGLTSIDAEDEEIYSLSILAEL</sequence>
<evidence type="ECO:0000313" key="2">
    <source>
        <dbReference type="EMBL" id="GBP67764.1"/>
    </source>
</evidence>
<feature type="compositionally biased region" description="Gly residues" evidence="1">
    <location>
        <begin position="59"/>
        <end position="69"/>
    </location>
</feature>
<evidence type="ECO:0000313" key="3">
    <source>
        <dbReference type="Proteomes" id="UP000299102"/>
    </source>
</evidence>
<proteinExistence type="predicted"/>
<dbReference type="EMBL" id="BGZK01000990">
    <property type="protein sequence ID" value="GBP67764.1"/>
    <property type="molecule type" value="Genomic_DNA"/>
</dbReference>
<evidence type="ECO:0000256" key="1">
    <source>
        <dbReference type="SAM" id="MobiDB-lite"/>
    </source>
</evidence>
<dbReference type="AlphaFoldDB" id="A0A4C1XYJ4"/>
<reference evidence="2 3" key="1">
    <citation type="journal article" date="2019" name="Commun. Biol.">
        <title>The bagworm genome reveals a unique fibroin gene that provides high tensile strength.</title>
        <authorList>
            <person name="Kono N."/>
            <person name="Nakamura H."/>
            <person name="Ohtoshi R."/>
            <person name="Tomita M."/>
            <person name="Numata K."/>
            <person name="Arakawa K."/>
        </authorList>
    </citation>
    <scope>NUCLEOTIDE SEQUENCE [LARGE SCALE GENOMIC DNA]</scope>
</reference>
<comment type="caution">
    <text evidence="2">The sequence shown here is derived from an EMBL/GenBank/DDBJ whole genome shotgun (WGS) entry which is preliminary data.</text>
</comment>
<keyword evidence="3" id="KW-1185">Reference proteome</keyword>
<dbReference type="Proteomes" id="UP000299102">
    <property type="component" value="Unassembled WGS sequence"/>
</dbReference>